<sequence>MASFDDILDHVGQFGLFQKQIFLLMCMISAVFSPIYVGIVFLGFVPSHRCFNPDLANLSSKCGWSLEEELNFTVPILDGNIDSSHASQCLQYDMDWNMTSSSCLSPVHNSTMYGLNRIPVSNCKDGWIYNTTGASIVTEFNLVCADSWKLDLFQSCVNLGFFLGSLFIGYFADRFGRKPCLLISLFITAVFGVLVAFAPTYPLVVTFRFIQGLVSKGSWLSGYILVAEFVGMDHRRTVGIVYQVAFTVGLLVLSGVAYGITNWRWLQLAVTLPNFLFLAYYWCVPESPRWLISQTRKAEAREIIQGIAKKNGKTMPEALENLTVDEEGDEKQIPSFMDLIRTPQIRKHTFILMFIWFTCAVIYQGLIMHMGTTGENIYFDFFVSAMVEFPAALIIIVTVDRIGRRYPWAVGCIVTGISCLITAFIPNELNWLKVTLGCVSRMGITLSYEMICLVNAELYPTFIRNLGIMVCSSMCDLGGTITPFLVYRLADVWKELPLIVFAVLGTLSGILVLLLPETKGLSLPETIEEAEGMHKQAKAYKKPVTYLEVCTTHQD</sequence>
<comment type="catalytic activity">
    <reaction evidence="17">
        <text>dopamine(out) = dopamine(in)</text>
        <dbReference type="Rhea" id="RHEA:73863"/>
        <dbReference type="ChEBI" id="CHEBI:59905"/>
    </reaction>
</comment>
<feature type="transmembrane region" description="Helical" evidence="25">
    <location>
        <begin position="205"/>
        <end position="226"/>
    </location>
</feature>
<feature type="transmembrane region" description="Helical" evidence="25">
    <location>
        <begin position="350"/>
        <end position="371"/>
    </location>
</feature>
<evidence type="ECO:0000256" key="24">
    <source>
        <dbReference type="ARBA" id="ARBA00037001"/>
    </source>
</evidence>
<evidence type="ECO:0000313" key="28">
    <source>
        <dbReference type="Proteomes" id="UP001295444"/>
    </source>
</evidence>
<protein>
    <submittedName>
        <fullName evidence="27">Solute carrier family 22 member 2</fullName>
    </submittedName>
</protein>
<comment type="catalytic activity">
    <reaction evidence="12">
        <text>(R)-adrenaline(out) = (R)-adrenaline(in)</text>
        <dbReference type="Rhea" id="RHEA:73875"/>
        <dbReference type="ChEBI" id="CHEBI:71406"/>
    </reaction>
</comment>
<dbReference type="Proteomes" id="UP001295444">
    <property type="component" value="Chromosome 02"/>
</dbReference>
<evidence type="ECO:0000256" key="8">
    <source>
        <dbReference type="ARBA" id="ARBA00023136"/>
    </source>
</evidence>
<evidence type="ECO:0000256" key="3">
    <source>
        <dbReference type="ARBA" id="ARBA00022448"/>
    </source>
</evidence>
<keyword evidence="9" id="KW-0325">Glycoprotein</keyword>
<dbReference type="PROSITE" id="PS00216">
    <property type="entry name" value="SUGAR_TRANSPORT_1"/>
    <property type="match status" value="2"/>
</dbReference>
<evidence type="ECO:0000256" key="7">
    <source>
        <dbReference type="ARBA" id="ARBA00023065"/>
    </source>
</evidence>
<comment type="catalytic activity">
    <reaction evidence="18">
        <text>spermidine(in) = spermidine(out)</text>
        <dbReference type="Rhea" id="RHEA:35039"/>
        <dbReference type="ChEBI" id="CHEBI:57834"/>
    </reaction>
</comment>
<dbReference type="EMBL" id="OW240913">
    <property type="protein sequence ID" value="CAH2252951.1"/>
    <property type="molecule type" value="Genomic_DNA"/>
</dbReference>
<dbReference type="FunFam" id="1.20.1250.20:FF:000148">
    <property type="entry name" value="Solute carrier family 22 member 2"/>
    <property type="match status" value="1"/>
</dbReference>
<dbReference type="InterPro" id="IPR020846">
    <property type="entry name" value="MFS_dom"/>
</dbReference>
<evidence type="ECO:0000256" key="12">
    <source>
        <dbReference type="ARBA" id="ARBA00035897"/>
    </source>
</evidence>
<evidence type="ECO:0000256" key="2">
    <source>
        <dbReference type="ARBA" id="ARBA00009203"/>
    </source>
</evidence>
<feature type="transmembrane region" description="Helical" evidence="25">
    <location>
        <begin position="152"/>
        <end position="172"/>
    </location>
</feature>
<gene>
    <name evidence="27" type="ORF">PECUL_23A059345</name>
</gene>
<keyword evidence="28" id="KW-1185">Reference proteome</keyword>
<evidence type="ECO:0000259" key="26">
    <source>
        <dbReference type="PROSITE" id="PS50850"/>
    </source>
</evidence>
<feature type="domain" description="Major facilitator superfamily (MFS) profile" evidence="26">
    <location>
        <begin position="102"/>
        <end position="520"/>
    </location>
</feature>
<evidence type="ECO:0000256" key="21">
    <source>
        <dbReference type="ARBA" id="ARBA00036778"/>
    </source>
</evidence>
<feature type="transmembrane region" description="Helical" evidence="25">
    <location>
        <begin position="377"/>
        <end position="399"/>
    </location>
</feature>
<comment type="catalytic activity">
    <reaction evidence="15">
        <text>prostaglandin E2(out) = prostaglandin E2(in)</text>
        <dbReference type="Rhea" id="RHEA:50984"/>
        <dbReference type="ChEBI" id="CHEBI:606564"/>
    </reaction>
</comment>
<keyword evidence="7" id="KW-0406">Ion transport</keyword>
<dbReference type="AlphaFoldDB" id="A0AAD1VVR2"/>
<evidence type="ECO:0000256" key="15">
    <source>
        <dbReference type="ARBA" id="ARBA00036345"/>
    </source>
</evidence>
<dbReference type="NCBIfam" id="TIGR00898">
    <property type="entry name" value="2A0119"/>
    <property type="match status" value="1"/>
</dbReference>
<dbReference type="InterPro" id="IPR004749">
    <property type="entry name" value="Orgcat_transp/SVOP"/>
</dbReference>
<accession>A0AAD1VVR2</accession>
<evidence type="ECO:0000256" key="20">
    <source>
        <dbReference type="ARBA" id="ARBA00036754"/>
    </source>
</evidence>
<comment type="catalytic activity">
    <reaction evidence="14">
        <text>putrescine(out) = putrescine(in)</text>
        <dbReference type="Rhea" id="RHEA:72135"/>
        <dbReference type="ChEBI" id="CHEBI:326268"/>
    </reaction>
</comment>
<organism evidence="27 28">
    <name type="scientific">Pelobates cultripes</name>
    <name type="common">Western spadefoot toad</name>
    <dbReference type="NCBI Taxonomy" id="61616"/>
    <lineage>
        <taxon>Eukaryota</taxon>
        <taxon>Metazoa</taxon>
        <taxon>Chordata</taxon>
        <taxon>Craniata</taxon>
        <taxon>Vertebrata</taxon>
        <taxon>Euteleostomi</taxon>
        <taxon>Amphibia</taxon>
        <taxon>Batrachia</taxon>
        <taxon>Anura</taxon>
        <taxon>Pelobatoidea</taxon>
        <taxon>Pelobatidae</taxon>
        <taxon>Pelobates</taxon>
    </lineage>
</organism>
<dbReference type="InterPro" id="IPR036259">
    <property type="entry name" value="MFS_trans_sf"/>
</dbReference>
<dbReference type="PROSITE" id="PS50850">
    <property type="entry name" value="MFS"/>
    <property type="match status" value="1"/>
</dbReference>
<keyword evidence="6 25" id="KW-1133">Transmembrane helix</keyword>
<keyword evidence="5 25" id="KW-0812">Transmembrane</keyword>
<evidence type="ECO:0000256" key="25">
    <source>
        <dbReference type="SAM" id="Phobius"/>
    </source>
</evidence>
<comment type="catalytic activity">
    <reaction evidence="11">
        <text>1-methylnicotinamide(out) = 1-methylnicotinamide(in)</text>
        <dbReference type="Rhea" id="RHEA:73859"/>
        <dbReference type="ChEBI" id="CHEBI:16797"/>
    </reaction>
</comment>
<comment type="catalytic activity">
    <reaction evidence="19">
        <text>(R)-salsolinol(in) = (R)-salsolinol(out)</text>
        <dbReference type="Rhea" id="RHEA:74791"/>
        <dbReference type="ChEBI" id="CHEBI:194082"/>
    </reaction>
</comment>
<comment type="catalytic activity">
    <reaction evidence="22">
        <text>thiamine(in) = thiamine(out)</text>
        <dbReference type="Rhea" id="RHEA:34919"/>
        <dbReference type="ChEBI" id="CHEBI:18385"/>
    </reaction>
</comment>
<comment type="catalytic activity">
    <reaction evidence="24">
        <text>histamine(out) = histamine(in)</text>
        <dbReference type="Rhea" id="RHEA:73879"/>
        <dbReference type="ChEBI" id="CHEBI:58432"/>
    </reaction>
</comment>
<dbReference type="Pfam" id="PF00083">
    <property type="entry name" value="Sugar_tr"/>
    <property type="match status" value="1"/>
</dbReference>
<reference evidence="27" key="1">
    <citation type="submission" date="2022-03" db="EMBL/GenBank/DDBJ databases">
        <authorList>
            <person name="Alioto T."/>
            <person name="Alioto T."/>
            <person name="Gomez Garrido J."/>
        </authorList>
    </citation>
    <scope>NUCLEOTIDE SEQUENCE</scope>
</reference>
<keyword evidence="8 25" id="KW-0472">Membrane</keyword>
<evidence type="ECO:0000256" key="23">
    <source>
        <dbReference type="ARBA" id="ARBA00036978"/>
    </source>
</evidence>
<feature type="transmembrane region" description="Helical" evidence="25">
    <location>
        <begin position="238"/>
        <end position="259"/>
    </location>
</feature>
<evidence type="ECO:0000256" key="13">
    <source>
        <dbReference type="ARBA" id="ARBA00035901"/>
    </source>
</evidence>
<dbReference type="GO" id="GO:0006811">
    <property type="term" value="P:monoatomic ion transport"/>
    <property type="evidence" value="ECO:0007669"/>
    <property type="project" value="UniProtKB-KW"/>
</dbReference>
<dbReference type="InterPro" id="IPR005829">
    <property type="entry name" value="Sugar_transporter_CS"/>
</dbReference>
<dbReference type="Gene3D" id="1.20.1250.20">
    <property type="entry name" value="MFS general substrate transporter like domains"/>
    <property type="match status" value="1"/>
</dbReference>
<comment type="similarity">
    <text evidence="2">Belongs to the major facilitator (TC 2.A.1) superfamily. Organic cation transporter (TC 2.A.1.19) family.</text>
</comment>
<comment type="subcellular location">
    <subcellularLocation>
        <location evidence="10">Basal cell membrane</location>
        <topology evidence="10">Multi-pass membrane protein</topology>
    </subcellularLocation>
    <subcellularLocation>
        <location evidence="1">Basolateral cell membrane</location>
        <topology evidence="1">Multi-pass membrane protein</topology>
    </subcellularLocation>
</comment>
<dbReference type="InterPro" id="IPR005828">
    <property type="entry name" value="MFS_sugar_transport-like"/>
</dbReference>
<evidence type="ECO:0000256" key="9">
    <source>
        <dbReference type="ARBA" id="ARBA00023180"/>
    </source>
</evidence>
<comment type="catalytic activity">
    <reaction evidence="21">
        <text>acetylcholine(in) = acetylcholine(out)</text>
        <dbReference type="Rhea" id="RHEA:74663"/>
        <dbReference type="ChEBI" id="CHEBI:15355"/>
    </reaction>
</comment>
<evidence type="ECO:0000313" key="27">
    <source>
        <dbReference type="EMBL" id="CAH2252951.1"/>
    </source>
</evidence>
<feature type="transmembrane region" description="Helical" evidence="25">
    <location>
        <begin position="496"/>
        <end position="515"/>
    </location>
</feature>
<dbReference type="SUPFAM" id="SSF103473">
    <property type="entry name" value="MFS general substrate transporter"/>
    <property type="match status" value="1"/>
</dbReference>
<comment type="catalytic activity">
    <reaction evidence="23">
        <text>prostaglandin F2alpha(out) = prostaglandin F2alpha(in)</text>
        <dbReference type="Rhea" id="RHEA:50988"/>
        <dbReference type="ChEBI" id="CHEBI:57404"/>
    </reaction>
</comment>
<evidence type="ECO:0000256" key="6">
    <source>
        <dbReference type="ARBA" id="ARBA00022989"/>
    </source>
</evidence>
<feature type="transmembrane region" description="Helical" evidence="25">
    <location>
        <begin position="21"/>
        <end position="45"/>
    </location>
</feature>
<comment type="catalytic activity">
    <reaction evidence="16">
        <text>serotonin(out) = serotonin(in)</text>
        <dbReference type="Rhea" id="RHEA:73867"/>
        <dbReference type="ChEBI" id="CHEBI:350546"/>
    </reaction>
</comment>
<evidence type="ECO:0000256" key="5">
    <source>
        <dbReference type="ARBA" id="ARBA00022692"/>
    </source>
</evidence>
<comment type="catalytic activity">
    <reaction evidence="20">
        <text>guanidine(out) = guanidine(in)</text>
        <dbReference type="Rhea" id="RHEA:73883"/>
        <dbReference type="ChEBI" id="CHEBI:30087"/>
    </reaction>
</comment>
<evidence type="ECO:0000256" key="19">
    <source>
        <dbReference type="ARBA" id="ARBA00036661"/>
    </source>
</evidence>
<dbReference type="CDD" id="cd17379">
    <property type="entry name" value="MFS_SLC22A1_2_3"/>
    <property type="match status" value="1"/>
</dbReference>
<evidence type="ECO:0000256" key="17">
    <source>
        <dbReference type="ARBA" id="ARBA00036483"/>
    </source>
</evidence>
<evidence type="ECO:0000256" key="18">
    <source>
        <dbReference type="ARBA" id="ARBA00036490"/>
    </source>
</evidence>
<evidence type="ECO:0000256" key="11">
    <source>
        <dbReference type="ARBA" id="ARBA00035834"/>
    </source>
</evidence>
<dbReference type="PANTHER" id="PTHR24064">
    <property type="entry name" value="SOLUTE CARRIER FAMILY 22 MEMBER"/>
    <property type="match status" value="1"/>
</dbReference>
<keyword evidence="4" id="KW-1003">Cell membrane</keyword>
<evidence type="ECO:0000256" key="4">
    <source>
        <dbReference type="ARBA" id="ARBA00022475"/>
    </source>
</evidence>
<comment type="catalytic activity">
    <reaction evidence="13">
        <text>L-histidyl-L-proline diketopiperazine(in) = L-histidyl-L-proline diketopiperazine(out)</text>
        <dbReference type="Rhea" id="RHEA:74787"/>
        <dbReference type="ChEBI" id="CHEBI:90039"/>
    </reaction>
</comment>
<dbReference type="GO" id="GO:0016323">
    <property type="term" value="C:basolateral plasma membrane"/>
    <property type="evidence" value="ECO:0007669"/>
    <property type="project" value="UniProtKB-SubCell"/>
</dbReference>
<keyword evidence="3" id="KW-0813">Transport</keyword>
<evidence type="ECO:0000256" key="16">
    <source>
        <dbReference type="ARBA" id="ARBA00036470"/>
    </source>
</evidence>
<evidence type="ECO:0000256" key="22">
    <source>
        <dbReference type="ARBA" id="ARBA00036839"/>
    </source>
</evidence>
<feature type="transmembrane region" description="Helical" evidence="25">
    <location>
        <begin position="406"/>
        <end position="425"/>
    </location>
</feature>
<feature type="transmembrane region" description="Helical" evidence="25">
    <location>
        <begin position="179"/>
        <end position="199"/>
    </location>
</feature>
<dbReference type="GO" id="GO:0042910">
    <property type="term" value="F:xenobiotic transmembrane transporter activity"/>
    <property type="evidence" value="ECO:0007669"/>
    <property type="project" value="UniProtKB-ARBA"/>
</dbReference>
<feature type="transmembrane region" description="Helical" evidence="25">
    <location>
        <begin position="466"/>
        <end position="490"/>
    </location>
</feature>
<name>A0AAD1VVR2_PELCU</name>
<evidence type="ECO:0000256" key="1">
    <source>
        <dbReference type="ARBA" id="ARBA00004554"/>
    </source>
</evidence>
<evidence type="ECO:0000256" key="14">
    <source>
        <dbReference type="ARBA" id="ARBA00035928"/>
    </source>
</evidence>
<proteinExistence type="inferred from homology"/>
<evidence type="ECO:0000256" key="10">
    <source>
        <dbReference type="ARBA" id="ARBA00034696"/>
    </source>
</evidence>
<feature type="transmembrane region" description="Helical" evidence="25">
    <location>
        <begin position="265"/>
        <end position="284"/>
    </location>
</feature>